<dbReference type="PROSITE" id="PS00409">
    <property type="entry name" value="PROKAR_NTER_METHYL"/>
    <property type="match status" value="1"/>
</dbReference>
<keyword evidence="1" id="KW-1133">Transmembrane helix</keyword>
<dbReference type="InterPro" id="IPR012902">
    <property type="entry name" value="N_methyl_site"/>
</dbReference>
<keyword evidence="3" id="KW-1185">Reference proteome</keyword>
<name>A0A372EFS0_9BURK</name>
<organism evidence="2 3">
    <name type="scientific">Hydrogenophaga borbori</name>
    <dbReference type="NCBI Taxonomy" id="2294117"/>
    <lineage>
        <taxon>Bacteria</taxon>
        <taxon>Pseudomonadati</taxon>
        <taxon>Pseudomonadota</taxon>
        <taxon>Betaproteobacteria</taxon>
        <taxon>Burkholderiales</taxon>
        <taxon>Comamonadaceae</taxon>
        <taxon>Hydrogenophaga</taxon>
    </lineage>
</organism>
<feature type="transmembrane region" description="Helical" evidence="1">
    <location>
        <begin position="12"/>
        <end position="34"/>
    </location>
</feature>
<reference evidence="2 3" key="1">
    <citation type="submission" date="2018-08" db="EMBL/GenBank/DDBJ databases">
        <title>Hydrogenophaga sp. LA-38 isolated from sludge.</title>
        <authorList>
            <person name="Im W.-T."/>
        </authorList>
    </citation>
    <scope>NUCLEOTIDE SEQUENCE [LARGE SCALE GENOMIC DNA]</scope>
    <source>
        <strain evidence="2 3">LA-38</strain>
    </source>
</reference>
<evidence type="ECO:0000256" key="1">
    <source>
        <dbReference type="SAM" id="Phobius"/>
    </source>
</evidence>
<dbReference type="RefSeq" id="WP_116960376.1">
    <property type="nucleotide sequence ID" value="NZ_QVLS01000012.1"/>
</dbReference>
<keyword evidence="1" id="KW-0472">Membrane</keyword>
<comment type="caution">
    <text evidence="2">The sequence shown here is derived from an EMBL/GenBank/DDBJ whole genome shotgun (WGS) entry which is preliminary data.</text>
</comment>
<dbReference type="NCBIfam" id="TIGR02523">
    <property type="entry name" value="type_IV_pilV"/>
    <property type="match status" value="1"/>
</dbReference>
<dbReference type="AlphaFoldDB" id="A0A372EFS0"/>
<keyword evidence="1" id="KW-0812">Transmembrane</keyword>
<accession>A0A372EFS0</accession>
<proteinExistence type="predicted"/>
<evidence type="ECO:0000313" key="2">
    <source>
        <dbReference type="EMBL" id="RFP77146.1"/>
    </source>
</evidence>
<dbReference type="EMBL" id="QVLS01000012">
    <property type="protein sequence ID" value="RFP77146.1"/>
    <property type="molecule type" value="Genomic_DNA"/>
</dbReference>
<gene>
    <name evidence="2" type="primary">pilV</name>
    <name evidence="2" type="ORF">DY262_17435</name>
</gene>
<dbReference type="Proteomes" id="UP000261931">
    <property type="component" value="Unassembled WGS sequence"/>
</dbReference>
<protein>
    <submittedName>
        <fullName evidence="2">Type IV pilus modification protein PilV</fullName>
    </submittedName>
</protein>
<evidence type="ECO:0000313" key="3">
    <source>
        <dbReference type="Proteomes" id="UP000261931"/>
    </source>
</evidence>
<dbReference type="InterPro" id="IPR013362">
    <property type="entry name" value="Pilus_4_PilV"/>
</dbReference>
<dbReference type="Pfam" id="PF07963">
    <property type="entry name" value="N_methyl"/>
    <property type="match status" value="1"/>
</dbReference>
<dbReference type="NCBIfam" id="TIGR02532">
    <property type="entry name" value="IV_pilin_GFxxxE"/>
    <property type="match status" value="1"/>
</dbReference>
<sequence>MKRLRLSRQRGFSLLEVLVSVLVFSLGILALVSLQAASLRMSTDARYRADAAFLADQLFARMLISLPADAPQFAHRTGGTACNSNGAAATNPSAVEWLAEVSDTLPGAAADLQQIEVAAGGQVTVRLCWQQGGDAPRQFVVSNRIQWQ</sequence>